<name>A0AA92HAJ6_RHIRH</name>
<proteinExistence type="predicted"/>
<accession>A0AA92HAJ6</accession>
<evidence type="ECO:0000313" key="2">
    <source>
        <dbReference type="EMBL" id="PVE56526.1"/>
    </source>
</evidence>
<feature type="chain" id="PRO_5041701177" evidence="1">
    <location>
        <begin position="21"/>
        <end position="84"/>
    </location>
</feature>
<comment type="caution">
    <text evidence="2">The sequence shown here is derived from an EMBL/GenBank/DDBJ whole genome shotgun (WGS) entry which is preliminary data.</text>
</comment>
<reference evidence="2 3" key="1">
    <citation type="submission" date="2018-04" db="EMBL/GenBank/DDBJ databases">
        <authorList>
            <person name="Hagen T."/>
        </authorList>
    </citation>
    <scope>NUCLEOTIDE SEQUENCE [LARGE SCALE GENOMIC DNA]</scope>
    <source>
        <strain evidence="2 3">TPD7009</strain>
    </source>
</reference>
<protein>
    <submittedName>
        <fullName evidence="2">Uncharacterized protein</fullName>
    </submittedName>
</protein>
<dbReference type="RefSeq" id="WP_062598466.1">
    <property type="nucleotide sequence ID" value="NZ_QDFR01000001.1"/>
</dbReference>
<organism evidence="2 3">
    <name type="scientific">Rhizobium rhizogenes</name>
    <name type="common">Agrobacterium rhizogenes</name>
    <dbReference type="NCBI Taxonomy" id="359"/>
    <lineage>
        <taxon>Bacteria</taxon>
        <taxon>Pseudomonadati</taxon>
        <taxon>Pseudomonadota</taxon>
        <taxon>Alphaproteobacteria</taxon>
        <taxon>Hyphomicrobiales</taxon>
        <taxon>Rhizobiaceae</taxon>
        <taxon>Rhizobium/Agrobacterium group</taxon>
        <taxon>Rhizobium</taxon>
    </lineage>
</organism>
<keyword evidence="1" id="KW-0732">Signal</keyword>
<dbReference type="Proteomes" id="UP000244335">
    <property type="component" value="Unassembled WGS sequence"/>
</dbReference>
<feature type="signal peptide" evidence="1">
    <location>
        <begin position="1"/>
        <end position="20"/>
    </location>
</feature>
<sequence>MKKVLIIAAAMVVSAGAAFAECAKGIETTVAAPGVDREFKTASIAPPTEPAQKPVLVLRKMDRLPGNVETAVVASPESALARMQ</sequence>
<dbReference type="AlphaFoldDB" id="A0AA92HAJ6"/>
<evidence type="ECO:0000256" key="1">
    <source>
        <dbReference type="SAM" id="SignalP"/>
    </source>
</evidence>
<gene>
    <name evidence="2" type="ORF">DC430_01680</name>
</gene>
<dbReference type="EMBL" id="QDFR01000001">
    <property type="protein sequence ID" value="PVE56526.1"/>
    <property type="molecule type" value="Genomic_DNA"/>
</dbReference>
<evidence type="ECO:0000313" key="3">
    <source>
        <dbReference type="Proteomes" id="UP000244335"/>
    </source>
</evidence>